<accession>A0A5D0UDH3</accession>
<dbReference type="OrthoDB" id="3482422at2"/>
<keyword evidence="2" id="KW-1185">Reference proteome</keyword>
<evidence type="ECO:0000313" key="1">
    <source>
        <dbReference type="EMBL" id="TYC16438.1"/>
    </source>
</evidence>
<proteinExistence type="predicted"/>
<dbReference type="Proteomes" id="UP000322634">
    <property type="component" value="Unassembled WGS sequence"/>
</dbReference>
<organism evidence="1 2">
    <name type="scientific">Actinomadura syzygii</name>
    <dbReference type="NCBI Taxonomy" id="1427538"/>
    <lineage>
        <taxon>Bacteria</taxon>
        <taxon>Bacillati</taxon>
        <taxon>Actinomycetota</taxon>
        <taxon>Actinomycetes</taxon>
        <taxon>Streptosporangiales</taxon>
        <taxon>Thermomonosporaceae</taxon>
        <taxon>Actinomadura</taxon>
    </lineage>
</organism>
<reference evidence="1 2" key="1">
    <citation type="submission" date="2019-08" db="EMBL/GenBank/DDBJ databases">
        <title>Actinomadura sp. nov. CYP1-5 isolated from mountain soil.</title>
        <authorList>
            <person name="Songsumanus A."/>
            <person name="Kuncharoen N."/>
            <person name="Kudo T."/>
            <person name="Yuki M."/>
            <person name="Igarashi Y."/>
            <person name="Tanasupawat S."/>
        </authorList>
    </citation>
    <scope>NUCLEOTIDE SEQUENCE [LARGE SCALE GENOMIC DNA]</scope>
    <source>
        <strain evidence="1 2">GKU157</strain>
    </source>
</reference>
<name>A0A5D0UDH3_9ACTN</name>
<dbReference type="EMBL" id="VSFF01000003">
    <property type="protein sequence ID" value="TYC16438.1"/>
    <property type="molecule type" value="Genomic_DNA"/>
</dbReference>
<comment type="caution">
    <text evidence="1">The sequence shown here is derived from an EMBL/GenBank/DDBJ whole genome shotgun (WGS) entry which is preliminary data.</text>
</comment>
<gene>
    <name evidence="1" type="ORF">FXF65_07465</name>
</gene>
<dbReference type="RefSeq" id="WP_148348993.1">
    <property type="nucleotide sequence ID" value="NZ_JBHSBF010000020.1"/>
</dbReference>
<dbReference type="AlphaFoldDB" id="A0A5D0UDH3"/>
<evidence type="ECO:0000313" key="2">
    <source>
        <dbReference type="Proteomes" id="UP000322634"/>
    </source>
</evidence>
<sequence>MNDFMVSLIRTWVPVGIGNAPAWLALHYGVILDTDTSTKLKLAAAAVAGYYALALAVERRWPGVGRFHVALGLRRTPAAYDKIAA</sequence>
<protein>
    <submittedName>
        <fullName evidence="1">Uncharacterized protein</fullName>
    </submittedName>
</protein>